<protein>
    <recommendedName>
        <fullName evidence="4">Outer membrane protein beta-barrel domain-containing protein</fullName>
    </recommendedName>
</protein>
<dbReference type="EMBL" id="CP136051">
    <property type="protein sequence ID" value="WOK07708.1"/>
    <property type="molecule type" value="Genomic_DNA"/>
</dbReference>
<proteinExistence type="predicted"/>
<feature type="signal peptide" evidence="1">
    <location>
        <begin position="1"/>
        <end position="19"/>
    </location>
</feature>
<sequence>MYRYFTLLFFTFLPCISFAQNGFGAFAGVHGGVFFPSADNVSSVYKNDVFPIGFHAGVGQNWFYLTAKYQKYKTDGTPEVINTANVSLSPTAEWQQSMQFYGARWYLSRNRINLFTEIGYCAFKSQETIDVNNPAYAEFNSQTELKSSGIGLVFGIEKDIFRYMSINAQVEWMNANYKENLPGLAGSSSKMGGVLLGLALNAKIETIADFSR</sequence>
<accession>A0ABZ0IRN8</accession>
<reference evidence="2 3" key="1">
    <citation type="journal article" date="2023" name="Microbiol. Resour. Announc.">
        <title>Complete Genome Sequence of Imperialibacter roseus strain P4T.</title>
        <authorList>
            <person name="Tizabi D.R."/>
            <person name="Bachvaroff T."/>
            <person name="Hill R.T."/>
        </authorList>
    </citation>
    <scope>NUCLEOTIDE SEQUENCE [LARGE SCALE GENOMIC DNA]</scope>
    <source>
        <strain evidence="2 3">P4T</strain>
    </source>
</reference>
<feature type="chain" id="PRO_5046488249" description="Outer membrane protein beta-barrel domain-containing protein" evidence="1">
    <location>
        <begin position="20"/>
        <end position="212"/>
    </location>
</feature>
<evidence type="ECO:0000313" key="2">
    <source>
        <dbReference type="EMBL" id="WOK07708.1"/>
    </source>
</evidence>
<dbReference type="RefSeq" id="WP_317490371.1">
    <property type="nucleotide sequence ID" value="NZ_CP136051.1"/>
</dbReference>
<organism evidence="2 3">
    <name type="scientific">Imperialibacter roseus</name>
    <dbReference type="NCBI Taxonomy" id="1324217"/>
    <lineage>
        <taxon>Bacteria</taxon>
        <taxon>Pseudomonadati</taxon>
        <taxon>Bacteroidota</taxon>
        <taxon>Cytophagia</taxon>
        <taxon>Cytophagales</taxon>
        <taxon>Flammeovirgaceae</taxon>
        <taxon>Imperialibacter</taxon>
    </lineage>
</organism>
<keyword evidence="1" id="KW-0732">Signal</keyword>
<name>A0ABZ0IRN8_9BACT</name>
<gene>
    <name evidence="2" type="ORF">RT717_03605</name>
</gene>
<dbReference type="Proteomes" id="UP001302349">
    <property type="component" value="Chromosome"/>
</dbReference>
<evidence type="ECO:0000256" key="1">
    <source>
        <dbReference type="SAM" id="SignalP"/>
    </source>
</evidence>
<evidence type="ECO:0008006" key="4">
    <source>
        <dbReference type="Google" id="ProtNLM"/>
    </source>
</evidence>
<keyword evidence="3" id="KW-1185">Reference proteome</keyword>
<evidence type="ECO:0000313" key="3">
    <source>
        <dbReference type="Proteomes" id="UP001302349"/>
    </source>
</evidence>